<dbReference type="InterPro" id="IPR017970">
    <property type="entry name" value="Homeobox_CS"/>
</dbReference>
<name>A0A9P7M451_9HYPO</name>
<feature type="region of interest" description="Disordered" evidence="7">
    <location>
        <begin position="238"/>
        <end position="277"/>
    </location>
</feature>
<evidence type="ECO:0000256" key="6">
    <source>
        <dbReference type="RuleBase" id="RU000682"/>
    </source>
</evidence>
<dbReference type="GO" id="GO:0000976">
    <property type="term" value="F:transcription cis-regulatory region binding"/>
    <property type="evidence" value="ECO:0007669"/>
    <property type="project" value="TreeGrafter"/>
</dbReference>
<dbReference type="Gene3D" id="1.10.10.60">
    <property type="entry name" value="Homeodomain-like"/>
    <property type="match status" value="1"/>
</dbReference>
<feature type="compositionally biased region" description="Basic and acidic residues" evidence="7">
    <location>
        <begin position="445"/>
        <end position="455"/>
    </location>
</feature>
<dbReference type="Pfam" id="PF00046">
    <property type="entry name" value="Homeodomain"/>
    <property type="match status" value="1"/>
</dbReference>
<feature type="compositionally biased region" description="Polar residues" evidence="7">
    <location>
        <begin position="258"/>
        <end position="275"/>
    </location>
</feature>
<dbReference type="AlphaFoldDB" id="A0A9P7M451"/>
<evidence type="ECO:0000256" key="1">
    <source>
        <dbReference type="ARBA" id="ARBA00004123"/>
    </source>
</evidence>
<keyword evidence="3 5" id="KW-0371">Homeobox</keyword>
<feature type="compositionally biased region" description="Basic and acidic residues" evidence="7">
    <location>
        <begin position="38"/>
        <end position="48"/>
    </location>
</feature>
<dbReference type="InterPro" id="IPR051775">
    <property type="entry name" value="Homeobox_domain"/>
</dbReference>
<evidence type="ECO:0000256" key="7">
    <source>
        <dbReference type="SAM" id="MobiDB-lite"/>
    </source>
</evidence>
<dbReference type="CDD" id="cd00086">
    <property type="entry name" value="homeodomain"/>
    <property type="match status" value="1"/>
</dbReference>
<organism evidence="9 10">
    <name type="scientific">Claviceps pazoutovae</name>
    <dbReference type="NCBI Taxonomy" id="1649127"/>
    <lineage>
        <taxon>Eukaryota</taxon>
        <taxon>Fungi</taxon>
        <taxon>Dikarya</taxon>
        <taxon>Ascomycota</taxon>
        <taxon>Pezizomycotina</taxon>
        <taxon>Sordariomycetes</taxon>
        <taxon>Hypocreomycetidae</taxon>
        <taxon>Hypocreales</taxon>
        <taxon>Clavicipitaceae</taxon>
        <taxon>Claviceps</taxon>
    </lineage>
</organism>
<sequence>MSTANSPTTPHERLPPSSSLDGHELSVLSPTQSLGDDVSAHDGDFDKHPKGKRKRTAAKDKMILENAYRNNPKPDKQARQEIVDRVSLNEKEVQIWFQNRRQNDRRKSRPLSSEELAALRFGGMHHLSTDPMSMHCTMVNTMEVADRPFSSSDLASRPVEHGPVSPRAGHVRREFGRSCSDVAIATPRSHDPLPPQSRCQQGAMPNSEPPLRSISQSFASTPIGYLANRWNLGSSFSTPSSIGRAHDDTSRLHPFPPSCSSDRTHNAQSGKSELQSPHVRLSLSLDGKAELVSGQASPTRPPTSRTLPSTFSSSVPPRPRGSLARSHSAASKVTLPPFSALTSFHPPRLTRGRSRDVQAWESCADSERRDELTAQAEHESNGSAIAAISLLRSTSGILQPSSAKRNASLSRPQQPRQSKKAKVGRPSSTLARLQVAAAPAANPEKQPRNHPDGKVKVSMLVSPTDSDKENWSPDEDGYSQGAEAASRWRPLPAGSAASKLPPSINPRRLGRVLTDQNTAPPVLGSRAHTAPTYVHGSSRTPSPTIAIFQDQDGPARKRKKHSRADDVEKFMRGEVVSPSKKPDMDCVAGLLSLSQGAWR</sequence>
<keyword evidence="4 5" id="KW-0539">Nucleus</keyword>
<dbReference type="EMBL" id="SRPO01000844">
    <property type="protein sequence ID" value="KAG5929284.1"/>
    <property type="molecule type" value="Genomic_DNA"/>
</dbReference>
<feature type="region of interest" description="Disordered" evidence="7">
    <location>
        <begin position="149"/>
        <end position="172"/>
    </location>
</feature>
<comment type="subcellular location">
    <subcellularLocation>
        <location evidence="1 5 6">Nucleus</location>
    </subcellularLocation>
</comment>
<feature type="region of interest" description="Disordered" evidence="7">
    <location>
        <begin position="1"/>
        <end position="60"/>
    </location>
</feature>
<dbReference type="InterPro" id="IPR001356">
    <property type="entry name" value="HD"/>
</dbReference>
<feature type="region of interest" description="Disordered" evidence="7">
    <location>
        <begin position="290"/>
        <end position="362"/>
    </location>
</feature>
<evidence type="ECO:0000256" key="5">
    <source>
        <dbReference type="PROSITE-ProRule" id="PRU00108"/>
    </source>
</evidence>
<dbReference type="SUPFAM" id="SSF46689">
    <property type="entry name" value="Homeodomain-like"/>
    <property type="match status" value="1"/>
</dbReference>
<comment type="caution">
    <text evidence="9">The sequence shown here is derived from an EMBL/GenBank/DDBJ whole genome shotgun (WGS) entry which is preliminary data.</text>
</comment>
<evidence type="ECO:0000313" key="10">
    <source>
        <dbReference type="Proteomes" id="UP000706124"/>
    </source>
</evidence>
<feature type="compositionally biased region" description="Low complexity" evidence="7">
    <location>
        <begin position="302"/>
        <end position="314"/>
    </location>
</feature>
<gene>
    <name evidence="9" type="ORF">E4U60_007468</name>
</gene>
<evidence type="ECO:0000259" key="8">
    <source>
        <dbReference type="PROSITE" id="PS50071"/>
    </source>
</evidence>
<dbReference type="GO" id="GO:0000981">
    <property type="term" value="F:DNA-binding transcription factor activity, RNA polymerase II-specific"/>
    <property type="evidence" value="ECO:0007669"/>
    <property type="project" value="InterPro"/>
</dbReference>
<dbReference type="PANTHER" id="PTHR24323:SF7">
    <property type="entry name" value="HOMEOBOX DOMAIN-CONTAINING PROTEIN"/>
    <property type="match status" value="1"/>
</dbReference>
<feature type="region of interest" description="Disordered" evidence="7">
    <location>
        <begin position="533"/>
        <end position="566"/>
    </location>
</feature>
<evidence type="ECO:0000256" key="3">
    <source>
        <dbReference type="ARBA" id="ARBA00023155"/>
    </source>
</evidence>
<reference evidence="9 10" key="1">
    <citation type="journal article" date="2020" name="bioRxiv">
        <title>Whole genome comparisons of ergot fungi reveals the divergence and evolution of species within the genus Claviceps are the result of varying mechanisms driving genome evolution and host range expansion.</title>
        <authorList>
            <person name="Wyka S.A."/>
            <person name="Mondo S.J."/>
            <person name="Liu M."/>
            <person name="Dettman J."/>
            <person name="Nalam V."/>
            <person name="Broders K.D."/>
        </authorList>
    </citation>
    <scope>NUCLEOTIDE SEQUENCE [LARGE SCALE GENOMIC DNA]</scope>
    <source>
        <strain evidence="9 10">CCC 1485</strain>
    </source>
</reference>
<feature type="DNA-binding region" description="Homeobox" evidence="5">
    <location>
        <begin position="49"/>
        <end position="108"/>
    </location>
</feature>
<dbReference type="PANTHER" id="PTHR24323">
    <property type="entry name" value="CEH-10 HOMEODOMAIN-CONTAINING HOMOLOG"/>
    <property type="match status" value="1"/>
</dbReference>
<dbReference type="GO" id="GO:0005634">
    <property type="term" value="C:nucleus"/>
    <property type="evidence" value="ECO:0007669"/>
    <property type="project" value="UniProtKB-SubCell"/>
</dbReference>
<feature type="region of interest" description="Disordered" evidence="7">
    <location>
        <begin position="400"/>
        <end position="508"/>
    </location>
</feature>
<dbReference type="PROSITE" id="PS50071">
    <property type="entry name" value="HOMEOBOX_2"/>
    <property type="match status" value="1"/>
</dbReference>
<keyword evidence="10" id="KW-1185">Reference proteome</keyword>
<dbReference type="Proteomes" id="UP000706124">
    <property type="component" value="Unassembled WGS sequence"/>
</dbReference>
<evidence type="ECO:0000313" key="9">
    <source>
        <dbReference type="EMBL" id="KAG5929284.1"/>
    </source>
</evidence>
<dbReference type="InterPro" id="IPR009057">
    <property type="entry name" value="Homeodomain-like_sf"/>
</dbReference>
<keyword evidence="2 5" id="KW-0238">DNA-binding</keyword>
<feature type="region of interest" description="Disordered" evidence="7">
    <location>
        <begin position="185"/>
        <end position="210"/>
    </location>
</feature>
<feature type="compositionally biased region" description="Polar residues" evidence="7">
    <location>
        <begin position="400"/>
        <end position="416"/>
    </location>
</feature>
<protein>
    <recommendedName>
        <fullName evidence="8">Homeobox domain-containing protein</fullName>
    </recommendedName>
</protein>
<proteinExistence type="predicted"/>
<evidence type="ECO:0000256" key="2">
    <source>
        <dbReference type="ARBA" id="ARBA00023125"/>
    </source>
</evidence>
<feature type="domain" description="Homeobox" evidence="8">
    <location>
        <begin position="47"/>
        <end position="107"/>
    </location>
</feature>
<accession>A0A9P7M451</accession>
<evidence type="ECO:0000256" key="4">
    <source>
        <dbReference type="ARBA" id="ARBA00023242"/>
    </source>
</evidence>
<dbReference type="OrthoDB" id="6159439at2759"/>
<dbReference type="PROSITE" id="PS00027">
    <property type="entry name" value="HOMEOBOX_1"/>
    <property type="match status" value="1"/>
</dbReference>
<dbReference type="SMART" id="SM00389">
    <property type="entry name" value="HOX"/>
    <property type="match status" value="1"/>
</dbReference>